<feature type="domain" description="D-isomer specific 2-hydroxyacid dehydrogenase NAD-binding" evidence="3">
    <location>
        <begin position="106"/>
        <end position="287"/>
    </location>
</feature>
<dbReference type="InterPro" id="IPR036291">
    <property type="entry name" value="NAD(P)-bd_dom_sf"/>
</dbReference>
<accession>A0A9P0G7R2</accession>
<dbReference type="GO" id="GO:0016491">
    <property type="term" value="F:oxidoreductase activity"/>
    <property type="evidence" value="ECO:0007669"/>
    <property type="project" value="UniProtKB-KW"/>
</dbReference>
<dbReference type="Proteomes" id="UP001153636">
    <property type="component" value="Chromosome 18"/>
</dbReference>
<dbReference type="CDD" id="cd05300">
    <property type="entry name" value="2-Hacid_dh_1"/>
    <property type="match status" value="1"/>
</dbReference>
<dbReference type="PANTHER" id="PTHR43333">
    <property type="entry name" value="2-HACID_DH_C DOMAIN-CONTAINING PROTEIN"/>
    <property type="match status" value="1"/>
</dbReference>
<gene>
    <name evidence="4" type="ORF">PSYICH_LOCUS6044</name>
</gene>
<dbReference type="InterPro" id="IPR006140">
    <property type="entry name" value="D-isomer_DH_NAD-bd"/>
</dbReference>
<name>A0A9P0G7R2_9CUCU</name>
<evidence type="ECO:0000313" key="5">
    <source>
        <dbReference type="Proteomes" id="UP001153636"/>
    </source>
</evidence>
<dbReference type="FunFam" id="3.40.50.720:FF:000363">
    <property type="entry name" value="D-isomer specific 2-hydroxyacid dehydrogenase"/>
    <property type="match status" value="1"/>
</dbReference>
<dbReference type="AlphaFoldDB" id="A0A9P0G7R2"/>
<sequence length="322" mass="36568">MSSIISVLSVNHLLPELEKVLPDKKFHNVENAETDKIFRESEIIIADNNLIALYLYDLPNIKWIQGTWAGVERIMKVVRPGDPPKYPISRFTGKHFGVLMSEYVISQIISYERCAFEMRENQKLKKWIKYEKLRQYRSFPELTIGVLGVGNIGNRVAKTLNLMGAKILGYGRQQNFDLEQNKHISNYFTKSNLPQMLQNCDYLVNILPSTPETEGLLNGEILENCKSKGTVFINVGRGSIISEESLVTALKSKWISGAILDVLEKEPLPSSSALWELPNVVITPHVSAVSRNQDVAEQFKENLTYYEQKLPIPATINFFAGY</sequence>
<dbReference type="SUPFAM" id="SSF51735">
    <property type="entry name" value="NAD(P)-binding Rossmann-fold domains"/>
    <property type="match status" value="1"/>
</dbReference>
<evidence type="ECO:0000259" key="3">
    <source>
        <dbReference type="Pfam" id="PF02826"/>
    </source>
</evidence>
<dbReference type="Gene3D" id="3.40.50.720">
    <property type="entry name" value="NAD(P)-binding Rossmann-like Domain"/>
    <property type="match status" value="2"/>
</dbReference>
<evidence type="ECO:0000256" key="1">
    <source>
        <dbReference type="ARBA" id="ARBA00023002"/>
    </source>
</evidence>
<evidence type="ECO:0000313" key="4">
    <source>
        <dbReference type="EMBL" id="CAH1105244.1"/>
    </source>
</evidence>
<dbReference type="Pfam" id="PF02826">
    <property type="entry name" value="2-Hacid_dh_C"/>
    <property type="match status" value="1"/>
</dbReference>
<dbReference type="EMBL" id="OV651830">
    <property type="protein sequence ID" value="CAH1105244.1"/>
    <property type="molecule type" value="Genomic_DNA"/>
</dbReference>
<dbReference type="OrthoDB" id="298012at2759"/>
<protein>
    <recommendedName>
        <fullName evidence="3">D-isomer specific 2-hydroxyacid dehydrogenase NAD-binding domain-containing protein</fullName>
    </recommendedName>
</protein>
<keyword evidence="5" id="KW-1185">Reference proteome</keyword>
<reference evidence="4" key="1">
    <citation type="submission" date="2022-01" db="EMBL/GenBank/DDBJ databases">
        <authorList>
            <person name="King R."/>
        </authorList>
    </citation>
    <scope>NUCLEOTIDE SEQUENCE</scope>
</reference>
<dbReference type="GO" id="GO:0051287">
    <property type="term" value="F:NAD binding"/>
    <property type="evidence" value="ECO:0007669"/>
    <property type="project" value="InterPro"/>
</dbReference>
<proteinExistence type="predicted"/>
<dbReference type="PANTHER" id="PTHR43333:SF1">
    <property type="entry name" value="D-ISOMER SPECIFIC 2-HYDROXYACID DEHYDROGENASE NAD-BINDING DOMAIN-CONTAINING PROTEIN"/>
    <property type="match status" value="1"/>
</dbReference>
<keyword evidence="2" id="KW-0520">NAD</keyword>
<evidence type="ECO:0000256" key="2">
    <source>
        <dbReference type="ARBA" id="ARBA00023027"/>
    </source>
</evidence>
<keyword evidence="1" id="KW-0560">Oxidoreductase</keyword>
<organism evidence="4 5">
    <name type="scientific">Psylliodes chrysocephalus</name>
    <dbReference type="NCBI Taxonomy" id="3402493"/>
    <lineage>
        <taxon>Eukaryota</taxon>
        <taxon>Metazoa</taxon>
        <taxon>Ecdysozoa</taxon>
        <taxon>Arthropoda</taxon>
        <taxon>Hexapoda</taxon>
        <taxon>Insecta</taxon>
        <taxon>Pterygota</taxon>
        <taxon>Neoptera</taxon>
        <taxon>Endopterygota</taxon>
        <taxon>Coleoptera</taxon>
        <taxon>Polyphaga</taxon>
        <taxon>Cucujiformia</taxon>
        <taxon>Chrysomeloidea</taxon>
        <taxon>Chrysomelidae</taxon>
        <taxon>Galerucinae</taxon>
        <taxon>Alticini</taxon>
        <taxon>Psylliodes</taxon>
    </lineage>
</organism>